<sequence>MKILRELGWVVLLASILIMIPFKVIGPLQQELPNTEAEESSSVNESVHE</sequence>
<keyword evidence="1" id="KW-1133">Transmembrane helix</keyword>
<evidence type="ECO:0000313" key="2">
    <source>
        <dbReference type="EMBL" id="QTM98342.1"/>
    </source>
</evidence>
<gene>
    <name evidence="2" type="ORF">ERJ70_02820</name>
</gene>
<organism evidence="2 3">
    <name type="scientific">Sediminibacillus dalangtanensis</name>
    <dbReference type="NCBI Taxonomy" id="2729421"/>
    <lineage>
        <taxon>Bacteria</taxon>
        <taxon>Bacillati</taxon>
        <taxon>Bacillota</taxon>
        <taxon>Bacilli</taxon>
        <taxon>Bacillales</taxon>
        <taxon>Bacillaceae</taxon>
        <taxon>Sediminibacillus</taxon>
    </lineage>
</organism>
<evidence type="ECO:0000313" key="3">
    <source>
        <dbReference type="Proteomes" id="UP000665043"/>
    </source>
</evidence>
<name>A0ABX7VNC4_9BACI</name>
<evidence type="ECO:0000256" key="1">
    <source>
        <dbReference type="SAM" id="Phobius"/>
    </source>
</evidence>
<keyword evidence="1" id="KW-0472">Membrane</keyword>
<feature type="transmembrane region" description="Helical" evidence="1">
    <location>
        <begin position="7"/>
        <end position="25"/>
    </location>
</feature>
<proteinExistence type="predicted"/>
<protein>
    <recommendedName>
        <fullName evidence="4">Sporulation protein</fullName>
    </recommendedName>
</protein>
<reference evidence="2 3" key="1">
    <citation type="submission" date="2019-12" db="EMBL/GenBank/DDBJ databases">
        <title>The whole genome sequencing of a strain isolated from a Mars analog, Dalangtan Playa.</title>
        <authorList>
            <person name="Huang T."/>
        </authorList>
    </citation>
    <scope>NUCLEOTIDE SEQUENCE [LARGE SCALE GENOMIC DNA]</scope>
    <source>
        <strain evidence="2 3">DP4-553-S</strain>
    </source>
</reference>
<dbReference type="EMBL" id="CP046956">
    <property type="protein sequence ID" value="QTM98342.1"/>
    <property type="molecule type" value="Genomic_DNA"/>
</dbReference>
<evidence type="ECO:0008006" key="4">
    <source>
        <dbReference type="Google" id="ProtNLM"/>
    </source>
</evidence>
<keyword evidence="3" id="KW-1185">Reference proteome</keyword>
<keyword evidence="1" id="KW-0812">Transmembrane</keyword>
<accession>A0ABX7VNC4</accession>
<dbReference type="RefSeq" id="WP_209367048.1">
    <property type="nucleotide sequence ID" value="NZ_CP046956.1"/>
</dbReference>
<dbReference type="Proteomes" id="UP000665043">
    <property type="component" value="Chromosome"/>
</dbReference>